<evidence type="ECO:0000256" key="4">
    <source>
        <dbReference type="ARBA" id="ARBA00022598"/>
    </source>
</evidence>
<dbReference type="Gene3D" id="1.10.1200.10">
    <property type="entry name" value="ACP-like"/>
    <property type="match status" value="2"/>
</dbReference>
<dbReference type="SMART" id="SM00823">
    <property type="entry name" value="PKS_PP"/>
    <property type="match status" value="3"/>
</dbReference>
<dbReference type="InterPro" id="IPR006162">
    <property type="entry name" value="Ppantetheine_attach_site"/>
</dbReference>
<dbReference type="Proteomes" id="UP001172155">
    <property type="component" value="Unassembled WGS sequence"/>
</dbReference>
<evidence type="ECO:0000256" key="1">
    <source>
        <dbReference type="ARBA" id="ARBA00004924"/>
    </source>
</evidence>
<feature type="domain" description="Carrier" evidence="6">
    <location>
        <begin position="3105"/>
        <end position="3183"/>
    </location>
</feature>
<dbReference type="GO" id="GO:0043041">
    <property type="term" value="P:amino acid activation for nonribosomal peptide biosynthetic process"/>
    <property type="evidence" value="ECO:0007669"/>
    <property type="project" value="TreeGrafter"/>
</dbReference>
<proteinExistence type="predicted"/>
<evidence type="ECO:0000256" key="2">
    <source>
        <dbReference type="ARBA" id="ARBA00022450"/>
    </source>
</evidence>
<dbReference type="GO" id="GO:0031177">
    <property type="term" value="F:phosphopantetheine binding"/>
    <property type="evidence" value="ECO:0007669"/>
    <property type="project" value="InterPro"/>
</dbReference>
<dbReference type="GO" id="GO:0016874">
    <property type="term" value="F:ligase activity"/>
    <property type="evidence" value="ECO:0007669"/>
    <property type="project" value="UniProtKB-KW"/>
</dbReference>
<feature type="region of interest" description="Disordered" evidence="5">
    <location>
        <begin position="4323"/>
        <end position="4354"/>
    </location>
</feature>
<gene>
    <name evidence="7" type="ORF">B0T18DRAFT_340939</name>
</gene>
<dbReference type="SUPFAM" id="SSF56801">
    <property type="entry name" value="Acetyl-CoA synthetase-like"/>
    <property type="match status" value="3"/>
</dbReference>
<accession>A0AA40K9Y6</accession>
<feature type="domain" description="Carrier" evidence="6">
    <location>
        <begin position="3686"/>
        <end position="3763"/>
    </location>
</feature>
<dbReference type="PROSITE" id="PS50075">
    <property type="entry name" value="CARRIER"/>
    <property type="match status" value="4"/>
</dbReference>
<dbReference type="InterPro" id="IPR009081">
    <property type="entry name" value="PP-bd_ACP"/>
</dbReference>
<feature type="domain" description="Carrier" evidence="6">
    <location>
        <begin position="4253"/>
        <end position="4329"/>
    </location>
</feature>
<dbReference type="GO" id="GO:0005737">
    <property type="term" value="C:cytoplasm"/>
    <property type="evidence" value="ECO:0007669"/>
    <property type="project" value="TreeGrafter"/>
</dbReference>
<dbReference type="PROSITE" id="PS00455">
    <property type="entry name" value="AMP_BINDING"/>
    <property type="match status" value="3"/>
</dbReference>
<keyword evidence="2" id="KW-0596">Phosphopantetheine</keyword>
<evidence type="ECO:0000259" key="6">
    <source>
        <dbReference type="PROSITE" id="PS50075"/>
    </source>
</evidence>
<keyword evidence="3" id="KW-0597">Phosphoprotein</keyword>
<dbReference type="InterPro" id="IPR036736">
    <property type="entry name" value="ACP-like_sf"/>
</dbReference>
<evidence type="ECO:0000313" key="7">
    <source>
        <dbReference type="EMBL" id="KAK0751380.1"/>
    </source>
</evidence>
<dbReference type="SUPFAM" id="SSF47336">
    <property type="entry name" value="ACP-like"/>
    <property type="match status" value="3"/>
</dbReference>
<keyword evidence="4" id="KW-0436">Ligase</keyword>
<name>A0AA40K9Y6_9PEZI</name>
<dbReference type="InterPro" id="IPR042099">
    <property type="entry name" value="ANL_N_sf"/>
</dbReference>
<evidence type="ECO:0000256" key="3">
    <source>
        <dbReference type="ARBA" id="ARBA00022553"/>
    </source>
</evidence>
<dbReference type="PANTHER" id="PTHR45527:SF2">
    <property type="entry name" value="FERRICROCIN SYNTHETASE (NONRIBOSOMAL PEPTIDE SIDEROPHORE SYNTHASE ) (EUROFUNG)"/>
    <property type="match status" value="1"/>
</dbReference>
<dbReference type="Pfam" id="PF00501">
    <property type="entry name" value="AMP-binding"/>
    <property type="match status" value="3"/>
</dbReference>
<dbReference type="Gene3D" id="3.40.50.12780">
    <property type="entry name" value="N-terminal domain of ligase-like"/>
    <property type="match status" value="3"/>
</dbReference>
<dbReference type="GO" id="GO:0044550">
    <property type="term" value="P:secondary metabolite biosynthetic process"/>
    <property type="evidence" value="ECO:0007669"/>
    <property type="project" value="TreeGrafter"/>
</dbReference>
<feature type="region of interest" description="Disordered" evidence="5">
    <location>
        <begin position="1"/>
        <end position="38"/>
    </location>
</feature>
<dbReference type="InterPro" id="IPR023213">
    <property type="entry name" value="CAT-like_dom_sf"/>
</dbReference>
<dbReference type="Pfam" id="PF00550">
    <property type="entry name" value="PP-binding"/>
    <property type="match status" value="3"/>
</dbReference>
<dbReference type="PANTHER" id="PTHR45527">
    <property type="entry name" value="NONRIBOSOMAL PEPTIDE SYNTHETASE"/>
    <property type="match status" value="1"/>
</dbReference>
<protein>
    <recommendedName>
        <fullName evidence="6">Carrier domain-containing protein</fullName>
    </recommendedName>
</protein>
<comment type="caution">
    <text evidence="7">The sequence shown here is derived from an EMBL/GenBank/DDBJ whole genome shotgun (WGS) entry which is preliminary data.</text>
</comment>
<feature type="compositionally biased region" description="Basic and acidic residues" evidence="5">
    <location>
        <begin position="3765"/>
        <end position="3784"/>
    </location>
</feature>
<organism evidence="7 8">
    <name type="scientific">Schizothecium vesticola</name>
    <dbReference type="NCBI Taxonomy" id="314040"/>
    <lineage>
        <taxon>Eukaryota</taxon>
        <taxon>Fungi</taxon>
        <taxon>Dikarya</taxon>
        <taxon>Ascomycota</taxon>
        <taxon>Pezizomycotina</taxon>
        <taxon>Sordariomycetes</taxon>
        <taxon>Sordariomycetidae</taxon>
        <taxon>Sordariales</taxon>
        <taxon>Schizotheciaceae</taxon>
        <taxon>Schizothecium</taxon>
    </lineage>
</organism>
<dbReference type="InterPro" id="IPR020806">
    <property type="entry name" value="PKS_PP-bd"/>
</dbReference>
<dbReference type="Pfam" id="PF00668">
    <property type="entry name" value="Condensation"/>
    <property type="match status" value="5"/>
</dbReference>
<feature type="region of interest" description="Disordered" evidence="5">
    <location>
        <begin position="3763"/>
        <end position="3785"/>
    </location>
</feature>
<keyword evidence="8" id="KW-1185">Reference proteome</keyword>
<feature type="compositionally biased region" description="Polar residues" evidence="5">
    <location>
        <begin position="4325"/>
        <end position="4342"/>
    </location>
</feature>
<dbReference type="FunFam" id="3.30.300.30:FF:000015">
    <property type="entry name" value="Nonribosomal peptide synthase SidD"/>
    <property type="match status" value="1"/>
</dbReference>
<feature type="domain" description="Carrier" evidence="6">
    <location>
        <begin position="1932"/>
        <end position="2009"/>
    </location>
</feature>
<feature type="compositionally biased region" description="Basic and acidic residues" evidence="5">
    <location>
        <begin position="4343"/>
        <end position="4354"/>
    </location>
</feature>
<dbReference type="Gene3D" id="3.30.300.30">
    <property type="match status" value="3"/>
</dbReference>
<dbReference type="InterPro" id="IPR020845">
    <property type="entry name" value="AMP-binding_CS"/>
</dbReference>
<dbReference type="FunFam" id="3.40.50.12780:FF:000024">
    <property type="entry name" value="Nonribosomal siderophore peptide synthase SidC"/>
    <property type="match status" value="1"/>
</dbReference>
<dbReference type="PROSITE" id="PS00012">
    <property type="entry name" value="PHOSPHOPANTETHEINE"/>
    <property type="match status" value="3"/>
</dbReference>
<dbReference type="SUPFAM" id="SSF52777">
    <property type="entry name" value="CoA-dependent acyltransferases"/>
    <property type="match status" value="9"/>
</dbReference>
<dbReference type="Gene3D" id="3.30.559.30">
    <property type="entry name" value="Nonribosomal peptide synthetase, condensation domain"/>
    <property type="match status" value="5"/>
</dbReference>
<dbReference type="InterPro" id="IPR001242">
    <property type="entry name" value="Condensation_dom"/>
</dbReference>
<evidence type="ECO:0000313" key="8">
    <source>
        <dbReference type="Proteomes" id="UP001172155"/>
    </source>
</evidence>
<dbReference type="InterPro" id="IPR045851">
    <property type="entry name" value="AMP-bd_C_sf"/>
</dbReference>
<sequence length="4837" mass="528175">MEKPALTPRPPITQLRPLHTHQQHPNPELETPQAEGHDHAQHDFELVHWLSSLEPKPDRDMAVKAFAELVARIVILEPGEAYCIQDAKRGGFLLAHSASAGDGVERILSFVERSDLDDIPTDFSIGGTKALQLHIGETTGEIRLTARAHVVPAAALEALGHMLGDLIGGLQQGRGSDVIWTQVSALNFPPKARPPPLFPCETDAPALLHRWFEERVAEHPNRTALDFLSNLERGERIQYTYKQLDNAANALAAELTRALAQSQSCSPMKIVAVAMGPCPELYTSYLAALKAGMAFCPLPVDTPRERQEALMADLQPAALLMAPSQDGPSSPLCSAPIPTINVTPYLTACATRSDTPPPPPLPKETDTAYVLYTSGTTGTPKGVVITHISAACIISSLSRHLSLVSQRHPLDPIRWFQGASPTFDISLFETFWALSTGATLCCAPRALTLQNVDAVLKTLAADATNLTPSFAGLLDALSPSVRGLVVGGETLPARLLRDFAKWNPSASAPSGIYNGYGPTEAAIYCIAQAHIPAMQRGSVIGTPLATCGCLVVDAERGPLRPVPMGAVGELVITGPQVSAVGYLRRPDETAAAFVDDPQWGRVYRTGDRARIVWGPAGEPMVEFLGRMADGQVKLSGRRVELAEVEEVLAGKVDGVKETVACVWKRETTETGSEKVVSLVVVEPRAGLGFETVRQGCLKVAKQHLPDYMRPFRVLRVDTLPRSTSGKLDRKAASAYVREVLKDDCRPEPVWNDSSKHFEPLTDPDDVKLEQELLHMVSEILSDGISNTPITPTTPLAAAGMDSLRAMRLLRDIRTRWPGSDSPAHHHHQSQQQQFARLQPSLAILLDLGASTRSVFFPSASAVGEAAKVTARKAHVQRQLVDFSSRHMPEALSRLKLSDTDIEVLLPTTCTQSQLALSFAMDRRSYISHSLLKLQPDVSAEGLKKAIEAVLSEHAIYRCAMLPCDDVLSPFAQVVLTTEAWRRRWSGNASLVVLRRTSASHLAGDARMWLDLAEENLSLDSQRLYQIQVVVPDLDVNSDSGTTGLLIISAAHCICDGASLEVLMSDIARRYAGLESLSSQDIHEAVFEWAVNVEPETDELWRESLRGWEPGSFGSLSGSNAATSSTRHGHGVIHRTSSLPWQVLESGSRALGASPLSVVQASWALLLQLFSEADTGEVVFGSVISGQHFSAHAPTFSVLPCRVELPETQTVRELLDSLVTHSRFAQSHRHTSLGLFKTTPYNTAVALQAYHGADQSQSCKGETVSTPWTEISSPAIRYDFPVFVEIFPTDPRFPNRHGQSGYMTFKLTYREAALSELSAKCILEQLAALTEVILRSPPDNPVKGLPARLPRALLSAEGMATAPSETNRDAHPETNDRSDILHAQFEAQASSTPNQVALAFYTSLSSPAIELSYAELDGRANGLATVLREEDAPIIPLCLPRSVELYVAVLAVLKAGSAWCPIDDTSPVQRRTSLIARTQSRVLLTTTDALQLVKPCLVHESLAGVRVILVDEFANRKTPTKPSPRHGIPAAALGGSDLAYLLWTSGTTGAPKGVMVPHGAAARAMRALQGRVEHDGAKQVRTLQLSAGSFDVFVQDLFYTWGLGGCVVAGTRELVLGRFVDFVWASRPTHSHLTPSFGASVDVEELRGSSLRWVTFIGEKLTESVAEAWADPGVMERVYNTYGPAENAVVSTMRRVYGRSRDVARAANVGLPLDDCAAYVVREVPHGMEKRWELVPRYGVGELALGGAQVARGYLGDETKTARAFIQGEPGTIDERIYLTGDMVRLNDHGFEFLGRNDDLVKIAGIRIELSEISAACASVRDDHPAVEYVETLHLPRPGDSSNKVVVTFVSVKKGGMDTGGIRAQVFRKARDLLPAYMVPGHVVVLDTTMPRTASNKVDRKALEEIYRGSDLNVLAGVDSGYNSPGHGEQTKSKWTEEQLPVLQAIADHFEMAAEPLSPGDSVAGLGLGSLQVTKLAWSMRRKLGCGVSVMDLMRCQSLGELVNVVLSMLPDRGMTISRSNNTAATQPTRATWVASLKDALTKKMRGDMCPQDTLYVLPATPIQESLVVETMLDARAYWVHRVFDLSHMGEIDARRLKDAWTEAAKRFDILRTIFVPLTHLDGECSERRDSSVAWARDQGIRSTILQLVRGEPKVRWIWLTGEEDRDLSRWAEKLQLELAPATATQPPWSVTVDSVQNKLMLSMHHALYDGTSSEILLDTVTGLYHKQATDGDDGGVIQLARGMELGLLPTASQRDEAAAMWKSRLDRARETSGALNAPFPDLTQSRRKQPQRILTSRKSIPSFLLASAPGSPTLPILLQSAFGCILASYLELQAVVLGHTVSQRILNPDLARVVGPAISTLPVLVRANAPSAAQLWMEMAEDSSSLYQASHSLHPVDIKKMLNEGSQSSNAPFPALFVFHPAPAAGHTENGQQMFRGTEQAHSLRVEHPLALNIFEGEGAMELTGDASRISLAQLDLMLDQVVDQARVMLEAPRMPLVQLTNRLNRSLVSISGETSRVDETGAANPTEKVALYASEHRDWIAAEEVTLEESGEDSEIATKSITYAQLDRLTNAIVSRLASHEAQLQPDDIVAMYLGRDIKSLAATLAIFRAGYVYLPVDADLPLARKQLLIRDAKAKLLLTTEDLAGDLGLQLPSDPPILALPDGDHDLDVLFSWPASDPMLPREAGDGGYLLYTSGSTGRPKGVRVSNRNLCHFINAFSCRLLDGAPDTAALAGAGRYLHLASRAFDPHLTQMFVPWQLGYRVVLASDRGAVLGHLREVINSRGVTHFGSVPSVLTQLGLTPRDVPSVRVVTTGGEKVTEEVLDEWTDSGDQEDQEGQERQAMLFNFYGPTEGTIGCLGRAETNDSNARNLGLPLKGVEVLLLRPGDDGGEQVVARRGEPGELCIVGPQVAMGYRDRPVENARSFQTTALLGGERKMYRTGDVMRMMHDGSLEFLGRADQQAKIRGQRLEIDEVVHFLRGTVVDNWELDFAAAVFETNQQQRLVGFVAQRRKVGSGTDTEVQLLQTQDPRVAALLEKINQRCEAELPAFMVPQLLWVSTIPYLPSSGKVNTKRLAKLAEEFFSSLVLRQGRSVPGSPTVMCRGQALSAREADAVAALEEAVGSKVKSATSTSSIRRLGIDSLSAVHMVSLLKRRGFTRVSLAALLSPSCTIGSLARLGQPDPDSSASTILRQPTPQTWQGHKTFSAADLGSLPGGLDQQQIDAVLPCLPLQAALVARSLVWLKNHSAGDEGIEVPYVAQFHYRLSRGTDVTRWKRAAERVTASEAALRTCFIQREDDGRIFQVVLRSPPFSPLYCPGDMTDVVARMDVRPPVRLHVREEKDETVVSLSMHHALFDGAAIESLRRRFEQAYDGQDDGSSAVDRSLSMLTSISAHCHLSGAQLESARWSWQARLRTVRPCRVGPESDDEKHGAMVRSTRCLGYTVSQLNATLRRRADVSVSPSSAFQLATALCLAQLTRQTSVVYGFVMSLRPLLHHIVDGVDEFIGPCLNTLVETLSLRDGTESLFELAQRVHDAHADACQGPMPFASADQVQRWAGSEDKLFDSLLSINPATADAMTAGEPEPGRMTALHTRSKSDMALAIDVDLQADGKIIITMSSAGSLTESRLEDVGRLFEEIVYRCADENARVGCFVPLHRWQNASDEVPNGHHTPISPAGEPSWANGEYHETLAGVWGAASQLLRVKPSDLPKTTTTISLYQLGIDSINIIPFVNRLNKSENIRLTPNAVIKARTVQGVARLAHQTKSRARDHFNGGGGKDFEAKPDEVSNGMDEGEIYDENLHRLAKDLLFIATPLQEGMLGASLAILDEAYTYVHAVQLSDDAIEADTLRLDNFFAAFNDTVQACEILRTRFIFTQDEEAPWVGVVSPTEQSDLVHCETVRSDHPGRVHLRIHHALYDAASIQAVWCILRENYSRRLGRGSSRDDPRPHLFRPFARAVALAQRTSVAFWAELMRDYTYTPLNFQGELLCASSVFRFALGQHELSLLQARCRALGVTTKAVLQLAWAKVLCESLYGQADIVYGDVISTAGGFGGDAVVVGPTINTVPMRIKLAEESIAISVSEALARIQRLSDDAKGTPAMGSLRKIQARWRSSSGNPEQMPATLFQSLFVFDGVVDSASTDGNGLLFRPAPSQTEGVEETGPAYDDNPLIVSFRIENGTLCSKLRAKVTTSEVETLGGKLEAALKWVVSCELPEPVLDMGQMDEVRTREAVLKRRARKEQATAGKVNGSGGDDLNPMAPAVLELARAVLAKRCRGKNVSYNTRLVDVGLDSILAIRLSSLLRREVGISASVFEISKGASVRDIVEEATSTQQSRVQKPEQSSAQGKERKERKERKEAVANALGLSEDLVKSVLPVLPGQSAHLEQWLHNGKRFFEAPWVYRVVDNSLDSQKVASCWAGLCRTHEALRTTFAWTPTGLVQVTLNDGWTGSKHFTALQDLSKPIHFMIDEHVSEENCKPSNLQTPPARLSFLQASDGRALVLRIHHALYDAWSIKIIERDLRDLLADGKICETQASFQDVVHQIQDIRNPDAETSYWERHLSRAQDTLLELRPKAEGNTPHESPLGSHFKARYSSVIPRSTMVAAWRAHNSVRTSAAIIVAFAKTLGHFTHRSRPTFGLNHASRSLSFVDGTRTLDLTAASLPTLTVTPFCMELDGGSRRSGSPPPSARDDHLLDFVQDHLAQLTKFAQADGLQGMCPRFNSYLNILYKDDDAAEMEEGDDNAAERLVLRRHRLGEPLASDYFTVARPSSSTVSTIDGLETAHLCPHQLFFNVVVGGRQGTSVGVSGDDALCSGDMAMVSRLVSYFVSELTKMLDRRELEG</sequence>
<reference evidence="7" key="1">
    <citation type="submission" date="2023-06" db="EMBL/GenBank/DDBJ databases">
        <title>Genome-scale phylogeny and comparative genomics of the fungal order Sordariales.</title>
        <authorList>
            <consortium name="Lawrence Berkeley National Laboratory"/>
            <person name="Hensen N."/>
            <person name="Bonometti L."/>
            <person name="Westerberg I."/>
            <person name="Brannstrom I.O."/>
            <person name="Guillou S."/>
            <person name="Cros-Aarteil S."/>
            <person name="Calhoun S."/>
            <person name="Haridas S."/>
            <person name="Kuo A."/>
            <person name="Mondo S."/>
            <person name="Pangilinan J."/>
            <person name="Riley R."/>
            <person name="LaButti K."/>
            <person name="Andreopoulos B."/>
            <person name="Lipzen A."/>
            <person name="Chen C."/>
            <person name="Yanf M."/>
            <person name="Daum C."/>
            <person name="Ng V."/>
            <person name="Clum A."/>
            <person name="Steindorff A."/>
            <person name="Ohm R."/>
            <person name="Martin F."/>
            <person name="Silar P."/>
            <person name="Natvig D."/>
            <person name="Lalanne C."/>
            <person name="Gautier V."/>
            <person name="Ament-velasquez S.L."/>
            <person name="Kruys A."/>
            <person name="Hutchinson M.I."/>
            <person name="Powell A.J."/>
            <person name="Barry K."/>
            <person name="Miller A.N."/>
            <person name="Grigoriev I.V."/>
            <person name="Debuchy R."/>
            <person name="Gladieux P."/>
            <person name="Thoren M.H."/>
            <person name="Johannesson H."/>
        </authorList>
    </citation>
    <scope>NUCLEOTIDE SEQUENCE</scope>
    <source>
        <strain evidence="7">SMH3187-1</strain>
    </source>
</reference>
<dbReference type="InterPro" id="IPR000873">
    <property type="entry name" value="AMP-dep_synth/lig_dom"/>
</dbReference>
<comment type="pathway">
    <text evidence="1">Siderophore biosynthesis.</text>
</comment>
<dbReference type="CDD" id="cd05930">
    <property type="entry name" value="A_NRPS"/>
    <property type="match status" value="1"/>
</dbReference>
<evidence type="ECO:0000256" key="5">
    <source>
        <dbReference type="SAM" id="MobiDB-lite"/>
    </source>
</evidence>
<dbReference type="EMBL" id="JAUKUD010000002">
    <property type="protein sequence ID" value="KAK0751380.1"/>
    <property type="molecule type" value="Genomic_DNA"/>
</dbReference>
<dbReference type="Gene3D" id="3.30.559.10">
    <property type="entry name" value="Chloramphenicol acetyltransferase-like domain"/>
    <property type="match status" value="5"/>
</dbReference>